<keyword evidence="5 6" id="KW-0472">Membrane</keyword>
<keyword evidence="3 6" id="KW-0812">Transmembrane</keyword>
<evidence type="ECO:0000313" key="8">
    <source>
        <dbReference type="EMBL" id="RCX18784.1"/>
    </source>
</evidence>
<dbReference type="PANTHER" id="PTHR31272">
    <property type="entry name" value="CYTOCHROME C-TYPE BIOGENESIS PROTEIN HI_1454-RELATED"/>
    <property type="match status" value="1"/>
</dbReference>
<gene>
    <name evidence="8" type="ORF">DFR58_10453</name>
</gene>
<organism evidence="8 9">
    <name type="scientific">Anaerobacterium chartisolvens</name>
    <dbReference type="NCBI Taxonomy" id="1297424"/>
    <lineage>
        <taxon>Bacteria</taxon>
        <taxon>Bacillati</taxon>
        <taxon>Bacillota</taxon>
        <taxon>Clostridia</taxon>
        <taxon>Eubacteriales</taxon>
        <taxon>Oscillospiraceae</taxon>
        <taxon>Anaerobacterium</taxon>
    </lineage>
</organism>
<dbReference type="GO" id="GO:0016020">
    <property type="term" value="C:membrane"/>
    <property type="evidence" value="ECO:0007669"/>
    <property type="project" value="UniProtKB-SubCell"/>
</dbReference>
<feature type="transmembrane region" description="Helical" evidence="6">
    <location>
        <begin position="202"/>
        <end position="220"/>
    </location>
</feature>
<evidence type="ECO:0000256" key="3">
    <source>
        <dbReference type="ARBA" id="ARBA00022692"/>
    </source>
</evidence>
<keyword evidence="4 6" id="KW-1133">Transmembrane helix</keyword>
<reference evidence="8 9" key="1">
    <citation type="submission" date="2018-07" db="EMBL/GenBank/DDBJ databases">
        <title>Genomic Encyclopedia of Type Strains, Phase IV (KMG-IV): sequencing the most valuable type-strain genomes for metagenomic binning, comparative biology and taxonomic classification.</title>
        <authorList>
            <person name="Goeker M."/>
        </authorList>
    </citation>
    <scope>NUCLEOTIDE SEQUENCE [LARGE SCALE GENOMIC DNA]</scope>
    <source>
        <strain evidence="8 9">DSM 27016</strain>
    </source>
</reference>
<proteinExistence type="inferred from homology"/>
<feature type="domain" description="Cytochrome C biogenesis protein transmembrane" evidence="7">
    <location>
        <begin position="7"/>
        <end position="218"/>
    </location>
</feature>
<comment type="subcellular location">
    <subcellularLocation>
        <location evidence="1">Membrane</location>
        <topology evidence="1">Multi-pass membrane protein</topology>
    </subcellularLocation>
</comment>
<dbReference type="InterPro" id="IPR003834">
    <property type="entry name" value="Cyt_c_assmbl_TM_dom"/>
</dbReference>
<sequence length="229" mass="24921">MDSFSYLLTFIEGILTFISPCILPMLPVYFSYLAGSSNAASGEGSLDKKRVLLNSIGFVIGFTIIFIALGAAATSLGHFLKDHAEVFRRASGILMIIFGVNFTGLFKIGFLNRERRFEFKFDRLKFLSSIIFGMVFGFGWTPCLGAFLGSALGMAANSGTMAEGVMLLFTYSIGLGMPFVVSALLFERIKSALKEIQKHSRAVSIVSGIILIAAGILVYTDKIKYLGNI</sequence>
<evidence type="ECO:0000256" key="6">
    <source>
        <dbReference type="SAM" id="Phobius"/>
    </source>
</evidence>
<dbReference type="GO" id="GO:0017004">
    <property type="term" value="P:cytochrome complex assembly"/>
    <property type="evidence" value="ECO:0007669"/>
    <property type="project" value="InterPro"/>
</dbReference>
<evidence type="ECO:0000313" key="9">
    <source>
        <dbReference type="Proteomes" id="UP000253034"/>
    </source>
</evidence>
<dbReference type="RefSeq" id="WP_114296637.1">
    <property type="nucleotide sequence ID" value="NZ_QPJT01000004.1"/>
</dbReference>
<feature type="transmembrane region" description="Helical" evidence="6">
    <location>
        <begin position="6"/>
        <end position="30"/>
    </location>
</feature>
<dbReference type="Pfam" id="PF02683">
    <property type="entry name" value="DsbD_TM"/>
    <property type="match status" value="1"/>
</dbReference>
<feature type="transmembrane region" description="Helical" evidence="6">
    <location>
        <begin position="93"/>
        <end position="112"/>
    </location>
</feature>
<accession>A0A369BGH0</accession>
<name>A0A369BGH0_9FIRM</name>
<evidence type="ECO:0000259" key="7">
    <source>
        <dbReference type="Pfam" id="PF02683"/>
    </source>
</evidence>
<keyword evidence="9" id="KW-1185">Reference proteome</keyword>
<dbReference type="AlphaFoldDB" id="A0A369BGH0"/>
<dbReference type="EMBL" id="QPJT01000004">
    <property type="protein sequence ID" value="RCX18784.1"/>
    <property type="molecule type" value="Genomic_DNA"/>
</dbReference>
<feature type="transmembrane region" description="Helical" evidence="6">
    <location>
        <begin position="51"/>
        <end position="73"/>
    </location>
</feature>
<protein>
    <submittedName>
        <fullName evidence="8">Cytochrome c-type biogenesis protein</fullName>
    </submittedName>
</protein>
<evidence type="ECO:0000256" key="1">
    <source>
        <dbReference type="ARBA" id="ARBA00004141"/>
    </source>
</evidence>
<comment type="caution">
    <text evidence="8">The sequence shown here is derived from an EMBL/GenBank/DDBJ whole genome shotgun (WGS) entry which is preliminary data.</text>
</comment>
<dbReference type="InterPro" id="IPR051790">
    <property type="entry name" value="Cytochrome_c-biogenesis_DsbD"/>
</dbReference>
<comment type="similarity">
    <text evidence="2">Belongs to the DsbD family.</text>
</comment>
<dbReference type="Proteomes" id="UP000253034">
    <property type="component" value="Unassembled WGS sequence"/>
</dbReference>
<evidence type="ECO:0000256" key="2">
    <source>
        <dbReference type="ARBA" id="ARBA00006143"/>
    </source>
</evidence>
<dbReference type="OrthoDB" id="9809733at2"/>
<evidence type="ECO:0000256" key="4">
    <source>
        <dbReference type="ARBA" id="ARBA00022989"/>
    </source>
</evidence>
<feature type="transmembrane region" description="Helical" evidence="6">
    <location>
        <begin position="124"/>
        <end position="148"/>
    </location>
</feature>
<dbReference type="PANTHER" id="PTHR31272:SF4">
    <property type="entry name" value="CYTOCHROME C-TYPE BIOGENESIS PROTEIN HI_1454-RELATED"/>
    <property type="match status" value="1"/>
</dbReference>
<evidence type="ECO:0000256" key="5">
    <source>
        <dbReference type="ARBA" id="ARBA00023136"/>
    </source>
</evidence>
<feature type="transmembrane region" description="Helical" evidence="6">
    <location>
        <begin position="168"/>
        <end position="186"/>
    </location>
</feature>